<dbReference type="SMART" id="SM00331">
    <property type="entry name" value="PP2C_SIG"/>
    <property type="match status" value="1"/>
</dbReference>
<comment type="catalytic activity">
    <reaction evidence="8">
        <text>O-phospho-L-threonyl-[protein] + H2O = L-threonyl-[protein] + phosphate</text>
        <dbReference type="Rhea" id="RHEA:47004"/>
        <dbReference type="Rhea" id="RHEA-COMP:11060"/>
        <dbReference type="Rhea" id="RHEA-COMP:11605"/>
        <dbReference type="ChEBI" id="CHEBI:15377"/>
        <dbReference type="ChEBI" id="CHEBI:30013"/>
        <dbReference type="ChEBI" id="CHEBI:43474"/>
        <dbReference type="ChEBI" id="CHEBI:61977"/>
        <dbReference type="EC" id="3.1.3.16"/>
    </reaction>
</comment>
<evidence type="ECO:0000256" key="7">
    <source>
        <dbReference type="ARBA" id="ARBA00047761"/>
    </source>
</evidence>
<sequence length="259" mass="28725">MEGQFLTDRGQVREHNEDAGGIFYSMSNQMLAIIADGMGGHQAGDVASELAVSLLKDTWQATDKKETPEQMETWLYSMINEMNTAIYNLAQEKSEYQGMGATLVIAASGDDFLTIAHIGDSRGYIYNEMGFSQLTEDHSLVNELVRTGEISQEDARVHPRKNIVLKALGIEEQVTADIRSFSFEYGDKLLLCSDGLTDKISNEELSSFLEMKKDLSVVTKELIDLANERGGEDNISVIIIQKQPSEKVGEDNVGRSPFK</sequence>
<dbReference type="Pfam" id="PF13672">
    <property type="entry name" value="PP2C_2"/>
    <property type="match status" value="1"/>
</dbReference>
<dbReference type="PROSITE" id="PS51746">
    <property type="entry name" value="PPM_2"/>
    <property type="match status" value="1"/>
</dbReference>
<organism evidence="10">
    <name type="scientific">Ornithinibacillus sp. 4-3</name>
    <dbReference type="NCBI Taxonomy" id="3231488"/>
    <lineage>
        <taxon>Bacteria</taxon>
        <taxon>Bacillati</taxon>
        <taxon>Bacillota</taxon>
        <taxon>Bacilli</taxon>
        <taxon>Bacillales</taxon>
        <taxon>Bacillaceae</taxon>
        <taxon>Ornithinibacillus</taxon>
    </lineage>
</organism>
<dbReference type="EC" id="3.1.3.16" evidence="2"/>
<reference evidence="10" key="1">
    <citation type="submission" date="2024-07" db="EMBL/GenBank/DDBJ databases">
        <title>Halotolerant mesophilic bacterium Ornithinibacillus sp. 4-3, sp. nov., isolated from soil.</title>
        <authorList>
            <person name="Sidarenka A.V."/>
            <person name="Guliayeva D.E."/>
            <person name="Leanovich S.I."/>
            <person name="Hileuskaya K.S."/>
            <person name="Akhremchuk A.E."/>
            <person name="Sikolenko M.A."/>
            <person name="Valentovich L.N."/>
        </authorList>
    </citation>
    <scope>NUCLEOTIDE SEQUENCE</scope>
    <source>
        <strain evidence="10">4-3</strain>
    </source>
</reference>
<dbReference type="GO" id="GO:0046872">
    <property type="term" value="F:metal ion binding"/>
    <property type="evidence" value="ECO:0007669"/>
    <property type="project" value="UniProtKB-KW"/>
</dbReference>
<dbReference type="InterPro" id="IPR015655">
    <property type="entry name" value="PP2C"/>
</dbReference>
<dbReference type="EMBL" id="CP162599">
    <property type="protein sequence ID" value="XDK34091.1"/>
    <property type="molecule type" value="Genomic_DNA"/>
</dbReference>
<protein>
    <recommendedName>
        <fullName evidence="2">protein-serine/threonine phosphatase</fullName>
        <ecNumber evidence="2">3.1.3.16</ecNumber>
    </recommendedName>
</protein>
<comment type="catalytic activity">
    <reaction evidence="7">
        <text>O-phospho-L-seryl-[protein] + H2O = L-seryl-[protein] + phosphate</text>
        <dbReference type="Rhea" id="RHEA:20629"/>
        <dbReference type="Rhea" id="RHEA-COMP:9863"/>
        <dbReference type="Rhea" id="RHEA-COMP:11604"/>
        <dbReference type="ChEBI" id="CHEBI:15377"/>
        <dbReference type="ChEBI" id="CHEBI:29999"/>
        <dbReference type="ChEBI" id="CHEBI:43474"/>
        <dbReference type="ChEBI" id="CHEBI:83421"/>
        <dbReference type="EC" id="3.1.3.16"/>
    </reaction>
</comment>
<dbReference type="CDD" id="cd00143">
    <property type="entry name" value="PP2Cc"/>
    <property type="match status" value="1"/>
</dbReference>
<evidence type="ECO:0000256" key="5">
    <source>
        <dbReference type="ARBA" id="ARBA00022912"/>
    </source>
</evidence>
<dbReference type="Gene3D" id="3.60.40.10">
    <property type="entry name" value="PPM-type phosphatase domain"/>
    <property type="match status" value="1"/>
</dbReference>
<dbReference type="NCBIfam" id="NF033484">
    <property type="entry name" value="Stp1_PP2C_phos"/>
    <property type="match status" value="1"/>
</dbReference>
<feature type="domain" description="PPM-type phosphatase" evidence="9">
    <location>
        <begin position="2"/>
        <end position="242"/>
    </location>
</feature>
<evidence type="ECO:0000313" key="10">
    <source>
        <dbReference type="EMBL" id="XDK34091.1"/>
    </source>
</evidence>
<dbReference type="SUPFAM" id="SSF81606">
    <property type="entry name" value="PP2C-like"/>
    <property type="match status" value="1"/>
</dbReference>
<keyword evidence="4" id="KW-0378">Hydrolase</keyword>
<accession>A0AB39HV67</accession>
<dbReference type="InterPro" id="IPR036457">
    <property type="entry name" value="PPM-type-like_dom_sf"/>
</dbReference>
<evidence type="ECO:0000256" key="2">
    <source>
        <dbReference type="ARBA" id="ARBA00013081"/>
    </source>
</evidence>
<dbReference type="RefSeq" id="WP_368654768.1">
    <property type="nucleotide sequence ID" value="NZ_CP162599.1"/>
</dbReference>
<dbReference type="GO" id="GO:0004722">
    <property type="term" value="F:protein serine/threonine phosphatase activity"/>
    <property type="evidence" value="ECO:0007669"/>
    <property type="project" value="UniProtKB-EC"/>
</dbReference>
<evidence type="ECO:0000256" key="8">
    <source>
        <dbReference type="ARBA" id="ARBA00048336"/>
    </source>
</evidence>
<evidence type="ECO:0000256" key="4">
    <source>
        <dbReference type="ARBA" id="ARBA00022801"/>
    </source>
</evidence>
<keyword evidence="3" id="KW-0479">Metal-binding</keyword>
<evidence type="ECO:0000256" key="1">
    <source>
        <dbReference type="ARBA" id="ARBA00001936"/>
    </source>
</evidence>
<dbReference type="FunFam" id="3.60.40.10:FF:000002">
    <property type="entry name" value="Serine/threonine phosphatase stp"/>
    <property type="match status" value="1"/>
</dbReference>
<dbReference type="InterPro" id="IPR001932">
    <property type="entry name" value="PPM-type_phosphatase-like_dom"/>
</dbReference>
<evidence type="ECO:0000256" key="6">
    <source>
        <dbReference type="ARBA" id="ARBA00023211"/>
    </source>
</evidence>
<proteinExistence type="predicted"/>
<gene>
    <name evidence="10" type="ORF">AB4Y30_07015</name>
</gene>
<dbReference type="AlphaFoldDB" id="A0AB39HV67"/>
<evidence type="ECO:0000259" key="9">
    <source>
        <dbReference type="PROSITE" id="PS51746"/>
    </source>
</evidence>
<comment type="cofactor">
    <cofactor evidence="1">
        <name>Mn(2+)</name>
        <dbReference type="ChEBI" id="CHEBI:29035"/>
    </cofactor>
</comment>
<keyword evidence="5" id="KW-0904">Protein phosphatase</keyword>
<dbReference type="SMART" id="SM00332">
    <property type="entry name" value="PP2Cc"/>
    <property type="match status" value="1"/>
</dbReference>
<dbReference type="PANTHER" id="PTHR47992">
    <property type="entry name" value="PROTEIN PHOSPHATASE"/>
    <property type="match status" value="1"/>
</dbReference>
<keyword evidence="6" id="KW-0464">Manganese</keyword>
<name>A0AB39HV67_9BACI</name>
<evidence type="ECO:0000256" key="3">
    <source>
        <dbReference type="ARBA" id="ARBA00022723"/>
    </source>
</evidence>